<accession>A0ABW3XV57</accession>
<evidence type="ECO:0000313" key="5">
    <source>
        <dbReference type="Proteomes" id="UP001597058"/>
    </source>
</evidence>
<dbReference type="Gene3D" id="1.10.10.1320">
    <property type="entry name" value="Anti-sigma factor, zinc-finger domain"/>
    <property type="match status" value="1"/>
</dbReference>
<keyword evidence="2" id="KW-0804">Transcription</keyword>
<keyword evidence="5" id="KW-1185">Reference proteome</keyword>
<protein>
    <submittedName>
        <fullName evidence="4">Anti-sigma factor</fullName>
    </submittedName>
</protein>
<evidence type="ECO:0000256" key="2">
    <source>
        <dbReference type="ARBA" id="ARBA00023163"/>
    </source>
</evidence>
<name>A0ABW3XV57_9ACTN</name>
<feature type="non-terminal residue" evidence="4">
    <location>
        <position position="30"/>
    </location>
</feature>
<dbReference type="InterPro" id="IPR041916">
    <property type="entry name" value="Anti_sigma_zinc_sf"/>
</dbReference>
<dbReference type="Pfam" id="PF22618">
    <property type="entry name" value="RskA_N"/>
    <property type="match status" value="1"/>
</dbReference>
<proteinExistence type="predicted"/>
<feature type="domain" description="Anti-sigma-K factor RskA N-terminal" evidence="3">
    <location>
        <begin position="6"/>
        <end position="29"/>
    </location>
</feature>
<comment type="caution">
    <text evidence="4">The sequence shown here is derived from an EMBL/GenBank/DDBJ whole genome shotgun (WGS) entry which is preliminary data.</text>
</comment>
<dbReference type="InterPro" id="IPR053877">
    <property type="entry name" value="RskA_N"/>
</dbReference>
<dbReference type="EMBL" id="JBHTMM010000199">
    <property type="protein sequence ID" value="MFD1313452.1"/>
    <property type="molecule type" value="Genomic_DNA"/>
</dbReference>
<organism evidence="4 5">
    <name type="scientific">Streptomyces kaempferi</name>
    <dbReference type="NCBI Taxonomy" id="333725"/>
    <lineage>
        <taxon>Bacteria</taxon>
        <taxon>Bacillati</taxon>
        <taxon>Actinomycetota</taxon>
        <taxon>Actinomycetes</taxon>
        <taxon>Kitasatosporales</taxon>
        <taxon>Streptomycetaceae</taxon>
        <taxon>Streptomyces</taxon>
    </lineage>
</organism>
<reference evidence="5" key="1">
    <citation type="journal article" date="2019" name="Int. J. Syst. Evol. Microbiol.">
        <title>The Global Catalogue of Microorganisms (GCM) 10K type strain sequencing project: providing services to taxonomists for standard genome sequencing and annotation.</title>
        <authorList>
            <consortium name="The Broad Institute Genomics Platform"/>
            <consortium name="The Broad Institute Genome Sequencing Center for Infectious Disease"/>
            <person name="Wu L."/>
            <person name="Ma J."/>
        </authorList>
    </citation>
    <scope>NUCLEOTIDE SEQUENCE [LARGE SCALE GENOMIC DNA]</scope>
    <source>
        <strain evidence="5">CGMCC 4.7020</strain>
    </source>
</reference>
<keyword evidence="1" id="KW-0805">Transcription regulation</keyword>
<evidence type="ECO:0000313" key="4">
    <source>
        <dbReference type="EMBL" id="MFD1313452.1"/>
    </source>
</evidence>
<gene>
    <name evidence="4" type="ORF">ACFQ5X_48090</name>
</gene>
<evidence type="ECO:0000256" key="1">
    <source>
        <dbReference type="ARBA" id="ARBA00023015"/>
    </source>
</evidence>
<evidence type="ECO:0000259" key="3">
    <source>
        <dbReference type="Pfam" id="PF22618"/>
    </source>
</evidence>
<dbReference type="Proteomes" id="UP001597058">
    <property type="component" value="Unassembled WGS sequence"/>
</dbReference>
<sequence>MTTSDLHTLTGAYALHALHEDERGRFERHA</sequence>